<gene>
    <name evidence="3" type="ORF">SAMN05421512_10169</name>
</gene>
<dbReference type="EMBL" id="OBML01000001">
    <property type="protein sequence ID" value="SOB89161.1"/>
    <property type="molecule type" value="Genomic_DNA"/>
</dbReference>
<accession>A0A285R4Y6</accession>
<reference evidence="3 4" key="1">
    <citation type="submission" date="2017-08" db="EMBL/GenBank/DDBJ databases">
        <authorList>
            <person name="de Groot N.N."/>
        </authorList>
    </citation>
    <scope>NUCLEOTIDE SEQUENCE [LARGE SCALE GENOMIC DNA]</scope>
    <source>
        <strain evidence="3 4">USBA 352</strain>
    </source>
</reference>
<dbReference type="Proteomes" id="UP000219331">
    <property type="component" value="Unassembled WGS sequence"/>
</dbReference>
<name>A0A285R4Y6_9HYPH</name>
<dbReference type="SUPFAM" id="SSF158791">
    <property type="entry name" value="MgtE N-terminal domain-like"/>
    <property type="match status" value="1"/>
</dbReference>
<dbReference type="OrthoDB" id="9791432at2"/>
<keyword evidence="1" id="KW-0175">Coiled coil</keyword>
<feature type="region of interest" description="Disordered" evidence="2">
    <location>
        <begin position="51"/>
        <end position="101"/>
    </location>
</feature>
<dbReference type="RefSeq" id="WP_097173544.1">
    <property type="nucleotide sequence ID" value="NZ_OBML01000001.1"/>
</dbReference>
<keyword evidence="4" id="KW-1185">Reference proteome</keyword>
<evidence type="ECO:0000313" key="3">
    <source>
        <dbReference type="EMBL" id="SOB89161.1"/>
    </source>
</evidence>
<dbReference type="STRING" id="538381.GCA_001696535_01151"/>
<sequence>MTNLRLIPVLVLAASALLALKLLGLAVDGGTSVTAGVSVAMAQQAADPAAAPADAASTAQDQAPATEPAASGDTAAADPAAVPPLPAGLGGGDAPAAPGGLELGGSIAERKVLESLSDRRRELDNREKQFELRQQLMKDTEQRLQQKVDEIAAIEERIRTLNQEQEKKREDELKDLVLMYESMKAKDAARIFDRLDLDILVRVAKQMKPRKMADIMGRMTPEASERLTVALVTGRKPDVEAAPVVAPDLPKIMGN</sequence>
<evidence type="ECO:0000256" key="1">
    <source>
        <dbReference type="SAM" id="Coils"/>
    </source>
</evidence>
<keyword evidence="3" id="KW-0282">Flagellum</keyword>
<feature type="compositionally biased region" description="Low complexity" evidence="2">
    <location>
        <begin position="51"/>
        <end position="80"/>
    </location>
</feature>
<keyword evidence="3" id="KW-0966">Cell projection</keyword>
<keyword evidence="3" id="KW-0969">Cilium</keyword>
<feature type="coiled-coil region" evidence="1">
    <location>
        <begin position="113"/>
        <end position="171"/>
    </location>
</feature>
<dbReference type="AlphaFoldDB" id="A0A285R4Y6"/>
<organism evidence="3 4">
    <name type="scientific">Stappia indica</name>
    <dbReference type="NCBI Taxonomy" id="538381"/>
    <lineage>
        <taxon>Bacteria</taxon>
        <taxon>Pseudomonadati</taxon>
        <taxon>Pseudomonadota</taxon>
        <taxon>Alphaproteobacteria</taxon>
        <taxon>Hyphomicrobiales</taxon>
        <taxon>Stappiaceae</taxon>
        <taxon>Stappia</taxon>
    </lineage>
</organism>
<evidence type="ECO:0000313" key="4">
    <source>
        <dbReference type="Proteomes" id="UP000219331"/>
    </source>
</evidence>
<protein>
    <submittedName>
        <fullName evidence="3">Flagellar motility protein MotE, a chaperone for MotC folding</fullName>
    </submittedName>
</protein>
<evidence type="ECO:0000256" key="2">
    <source>
        <dbReference type="SAM" id="MobiDB-lite"/>
    </source>
</evidence>
<proteinExistence type="predicted"/>